<organism evidence="2 3">
    <name type="scientific">Burkholderia thailandensis</name>
    <dbReference type="NCBI Taxonomy" id="57975"/>
    <lineage>
        <taxon>Bacteria</taxon>
        <taxon>Pseudomonadati</taxon>
        <taxon>Pseudomonadota</taxon>
        <taxon>Betaproteobacteria</taxon>
        <taxon>Burkholderiales</taxon>
        <taxon>Burkholderiaceae</taxon>
        <taxon>Burkholderia</taxon>
        <taxon>pseudomallei group</taxon>
    </lineage>
</organism>
<name>A0AAW9CSN7_BURTH</name>
<sequence>MSKEIIASAASAVLNASAPIAGPGGLAIAAWNWLAGHDIAWFVGLSSLILIWLQIKEKLFPKGEPS</sequence>
<evidence type="ECO:0000313" key="3">
    <source>
        <dbReference type="Proteomes" id="UP001272137"/>
    </source>
</evidence>
<evidence type="ECO:0000256" key="1">
    <source>
        <dbReference type="SAM" id="Phobius"/>
    </source>
</evidence>
<reference evidence="2" key="1">
    <citation type="submission" date="2018-08" db="EMBL/GenBank/DDBJ databases">
        <title>Identification of Burkholderia cepacia strains that express a Burkholderia pseudomallei-like capsular polysaccharide.</title>
        <authorList>
            <person name="Burtnick M.N."/>
            <person name="Vongsouvath M."/>
            <person name="Newton P."/>
            <person name="Wuthiekanun V."/>
            <person name="Limmathurotsakul D."/>
            <person name="Brett P.J."/>
            <person name="Chantratita N."/>
            <person name="Dance D.A."/>
        </authorList>
    </citation>
    <scope>NUCLEOTIDE SEQUENCE</scope>
    <source>
        <strain evidence="2">SBXCC001</strain>
    </source>
</reference>
<dbReference type="EMBL" id="QXCT01000001">
    <property type="protein sequence ID" value="MDW9252103.1"/>
    <property type="molecule type" value="Genomic_DNA"/>
</dbReference>
<comment type="caution">
    <text evidence="2">The sequence shown here is derived from an EMBL/GenBank/DDBJ whole genome shotgun (WGS) entry which is preliminary data.</text>
</comment>
<dbReference type="Proteomes" id="UP001272137">
    <property type="component" value="Unassembled WGS sequence"/>
</dbReference>
<keyword evidence="1" id="KW-1133">Transmembrane helix</keyword>
<keyword evidence="1" id="KW-0812">Transmembrane</keyword>
<dbReference type="AlphaFoldDB" id="A0AAW9CSN7"/>
<feature type="transmembrane region" description="Helical" evidence="1">
    <location>
        <begin position="12"/>
        <end position="33"/>
    </location>
</feature>
<protein>
    <submittedName>
        <fullName evidence="2">Membrane protein</fullName>
    </submittedName>
</protein>
<evidence type="ECO:0000313" key="2">
    <source>
        <dbReference type="EMBL" id="MDW9252103.1"/>
    </source>
</evidence>
<keyword evidence="1" id="KW-0472">Membrane</keyword>
<feature type="transmembrane region" description="Helical" evidence="1">
    <location>
        <begin position="39"/>
        <end position="55"/>
    </location>
</feature>
<proteinExistence type="predicted"/>
<accession>A0AAW9CSN7</accession>
<dbReference type="RefSeq" id="WP_009977870.1">
    <property type="nucleotide sequence ID" value="NZ_QXCT01000001.1"/>
</dbReference>
<gene>
    <name evidence="2" type="ORF">C7S16_6648</name>
</gene>